<sequence length="80" mass="9117">MTIGYFSACHSSLTTLSNVFLTFHRQLRYTLSSMSILCIELLGLNDINFDPYVIPCRHRSDNLSRLLHLTKPGPVHLTPQ</sequence>
<reference evidence="1" key="1">
    <citation type="journal article" date="2023" name="PLoS Negl. Trop. Dis.">
        <title>A genome sequence for Biomphalaria pfeifferi, the major vector snail for the human-infecting parasite Schistosoma mansoni.</title>
        <authorList>
            <person name="Bu L."/>
            <person name="Lu L."/>
            <person name="Laidemitt M.R."/>
            <person name="Zhang S.M."/>
            <person name="Mutuku M."/>
            <person name="Mkoji G."/>
            <person name="Steinauer M."/>
            <person name="Loker E.S."/>
        </authorList>
    </citation>
    <scope>NUCLEOTIDE SEQUENCE</scope>
    <source>
        <strain evidence="1">KasaAsao</strain>
    </source>
</reference>
<name>A0AAD8EWN9_BIOPF</name>
<organism evidence="1 2">
    <name type="scientific">Biomphalaria pfeifferi</name>
    <name type="common">Bloodfluke planorb</name>
    <name type="synonym">Freshwater snail</name>
    <dbReference type="NCBI Taxonomy" id="112525"/>
    <lineage>
        <taxon>Eukaryota</taxon>
        <taxon>Metazoa</taxon>
        <taxon>Spiralia</taxon>
        <taxon>Lophotrochozoa</taxon>
        <taxon>Mollusca</taxon>
        <taxon>Gastropoda</taxon>
        <taxon>Heterobranchia</taxon>
        <taxon>Euthyneura</taxon>
        <taxon>Panpulmonata</taxon>
        <taxon>Hygrophila</taxon>
        <taxon>Lymnaeoidea</taxon>
        <taxon>Planorbidae</taxon>
        <taxon>Biomphalaria</taxon>
    </lineage>
</organism>
<dbReference type="AlphaFoldDB" id="A0AAD8EWN9"/>
<proteinExistence type="predicted"/>
<protein>
    <submittedName>
        <fullName evidence="1">Uncharacterized protein</fullName>
    </submittedName>
</protein>
<dbReference type="EMBL" id="JASAOG010000258">
    <property type="protein sequence ID" value="KAK0041871.1"/>
    <property type="molecule type" value="Genomic_DNA"/>
</dbReference>
<gene>
    <name evidence="1" type="ORF">Bpfe_028719</name>
</gene>
<evidence type="ECO:0000313" key="1">
    <source>
        <dbReference type="EMBL" id="KAK0041871.1"/>
    </source>
</evidence>
<keyword evidence="2" id="KW-1185">Reference proteome</keyword>
<accession>A0AAD8EWN9</accession>
<evidence type="ECO:0000313" key="2">
    <source>
        <dbReference type="Proteomes" id="UP001233172"/>
    </source>
</evidence>
<comment type="caution">
    <text evidence="1">The sequence shown here is derived from an EMBL/GenBank/DDBJ whole genome shotgun (WGS) entry which is preliminary data.</text>
</comment>
<dbReference type="Proteomes" id="UP001233172">
    <property type="component" value="Unassembled WGS sequence"/>
</dbReference>
<reference evidence="1" key="2">
    <citation type="submission" date="2023-04" db="EMBL/GenBank/DDBJ databases">
        <authorList>
            <person name="Bu L."/>
            <person name="Lu L."/>
            <person name="Laidemitt M.R."/>
            <person name="Zhang S.M."/>
            <person name="Mutuku M."/>
            <person name="Mkoji G."/>
            <person name="Steinauer M."/>
            <person name="Loker E.S."/>
        </authorList>
    </citation>
    <scope>NUCLEOTIDE SEQUENCE</scope>
    <source>
        <strain evidence="1">KasaAsao</strain>
        <tissue evidence="1">Whole Snail</tissue>
    </source>
</reference>